<dbReference type="RefSeq" id="WP_377283562.1">
    <property type="nucleotide sequence ID" value="NZ_JBHRSI010000009.1"/>
</dbReference>
<organism evidence="1 2">
    <name type="scientific">Phenylobacterium terrae</name>
    <dbReference type="NCBI Taxonomy" id="2665495"/>
    <lineage>
        <taxon>Bacteria</taxon>
        <taxon>Pseudomonadati</taxon>
        <taxon>Pseudomonadota</taxon>
        <taxon>Alphaproteobacteria</taxon>
        <taxon>Caulobacterales</taxon>
        <taxon>Caulobacteraceae</taxon>
        <taxon>Phenylobacterium</taxon>
    </lineage>
</organism>
<dbReference type="Pfam" id="PF06754">
    <property type="entry name" value="PhnG"/>
    <property type="match status" value="1"/>
</dbReference>
<reference evidence="2" key="1">
    <citation type="journal article" date="2019" name="Int. J. Syst. Evol. Microbiol.">
        <title>The Global Catalogue of Microorganisms (GCM) 10K type strain sequencing project: providing services to taxonomists for standard genome sequencing and annotation.</title>
        <authorList>
            <consortium name="The Broad Institute Genomics Platform"/>
            <consortium name="The Broad Institute Genome Sequencing Center for Infectious Disease"/>
            <person name="Wu L."/>
            <person name="Ma J."/>
        </authorList>
    </citation>
    <scope>NUCLEOTIDE SEQUENCE [LARGE SCALE GENOMIC DNA]</scope>
    <source>
        <strain evidence="2">DFY28</strain>
    </source>
</reference>
<name>A0ABW4N382_9CAUL</name>
<dbReference type="NCBIfam" id="TIGR03293">
    <property type="entry name" value="PhnG_redo"/>
    <property type="match status" value="1"/>
</dbReference>
<dbReference type="EMBL" id="JBHUEY010000001">
    <property type="protein sequence ID" value="MFD1784491.1"/>
    <property type="molecule type" value="Genomic_DNA"/>
</dbReference>
<comment type="caution">
    <text evidence="1">The sequence shown here is derived from an EMBL/GenBank/DDBJ whole genome shotgun (WGS) entry which is preliminary data.</text>
</comment>
<protein>
    <submittedName>
        <fullName evidence="1">Phosphonate C-P lyase system protein PhnG</fullName>
    </submittedName>
</protein>
<keyword evidence="1" id="KW-0456">Lyase</keyword>
<gene>
    <name evidence="1" type="primary">phnG</name>
    <name evidence="1" type="ORF">ACFSC0_13880</name>
</gene>
<proteinExistence type="predicted"/>
<evidence type="ECO:0000313" key="1">
    <source>
        <dbReference type="EMBL" id="MFD1784491.1"/>
    </source>
</evidence>
<evidence type="ECO:0000313" key="2">
    <source>
        <dbReference type="Proteomes" id="UP001597237"/>
    </source>
</evidence>
<accession>A0ABW4N382</accession>
<dbReference type="InterPro" id="IPR009609">
    <property type="entry name" value="Phosphonate_metab_PhnG"/>
</dbReference>
<keyword evidence="2" id="KW-1185">Reference proteome</keyword>
<dbReference type="Proteomes" id="UP001597237">
    <property type="component" value="Unassembled WGS sequence"/>
</dbReference>
<dbReference type="GO" id="GO:0016829">
    <property type="term" value="F:lyase activity"/>
    <property type="evidence" value="ECO:0007669"/>
    <property type="project" value="UniProtKB-KW"/>
</dbReference>
<sequence length="156" mass="17055">MSLGTVVGEAPPERRRWLSVLAKALPRELVEAWEELKDRPAFTALRKAETGLVLVRGRMGGTGNPFNVGEMTVTRAAVRLPGGETGVGYVGGRDKRHAELAAAVDAMMQSPTLRERAQAIVERLAAQQQARRETAARKAAATRVDFFTMVRMRSPD</sequence>